<dbReference type="EMBL" id="KI913121">
    <property type="protein sequence ID" value="ETV83045.1"/>
    <property type="molecule type" value="Genomic_DNA"/>
</dbReference>
<dbReference type="GeneID" id="20806784"/>
<proteinExistence type="predicted"/>
<protein>
    <submittedName>
        <fullName evidence="1">Uncharacterized protein</fullName>
    </submittedName>
</protein>
<dbReference type="RefSeq" id="XP_009827716.1">
    <property type="nucleotide sequence ID" value="XM_009829414.1"/>
</dbReference>
<dbReference type="AlphaFoldDB" id="W4GTI0"/>
<dbReference type="VEuPathDB" id="FungiDB:H257_04788"/>
<accession>W4GTI0</accession>
<sequence>MRPWRASALEFTEFCGERKYRGETIDIVRVAALQEEAIWEYVGLWWARLVRMGPVPNVFQYQLQLSVVPELPRFRRDFVHQISEYCRSRERGHEM</sequence>
<organism evidence="1">
    <name type="scientific">Aphanomyces astaci</name>
    <name type="common">Crayfish plague agent</name>
    <dbReference type="NCBI Taxonomy" id="112090"/>
    <lineage>
        <taxon>Eukaryota</taxon>
        <taxon>Sar</taxon>
        <taxon>Stramenopiles</taxon>
        <taxon>Oomycota</taxon>
        <taxon>Saprolegniomycetes</taxon>
        <taxon>Saprolegniales</taxon>
        <taxon>Verrucalvaceae</taxon>
        <taxon>Aphanomyces</taxon>
    </lineage>
</organism>
<evidence type="ECO:0000313" key="1">
    <source>
        <dbReference type="EMBL" id="ETV83045.1"/>
    </source>
</evidence>
<reference evidence="1" key="1">
    <citation type="submission" date="2013-12" db="EMBL/GenBank/DDBJ databases">
        <title>The Genome Sequence of Aphanomyces astaci APO3.</title>
        <authorList>
            <consortium name="The Broad Institute Genomics Platform"/>
            <person name="Russ C."/>
            <person name="Tyler B."/>
            <person name="van West P."/>
            <person name="Dieguez-Uribeondo J."/>
            <person name="Young S.K."/>
            <person name="Zeng Q."/>
            <person name="Gargeya S."/>
            <person name="Fitzgerald M."/>
            <person name="Abouelleil A."/>
            <person name="Alvarado L."/>
            <person name="Chapman S.B."/>
            <person name="Gainer-Dewar J."/>
            <person name="Goldberg J."/>
            <person name="Griggs A."/>
            <person name="Gujja S."/>
            <person name="Hansen M."/>
            <person name="Howarth C."/>
            <person name="Imamovic A."/>
            <person name="Ireland A."/>
            <person name="Larimer J."/>
            <person name="McCowan C."/>
            <person name="Murphy C."/>
            <person name="Pearson M."/>
            <person name="Poon T.W."/>
            <person name="Priest M."/>
            <person name="Roberts A."/>
            <person name="Saif S."/>
            <person name="Shea T."/>
            <person name="Sykes S."/>
            <person name="Wortman J."/>
            <person name="Nusbaum C."/>
            <person name="Birren B."/>
        </authorList>
    </citation>
    <scope>NUCLEOTIDE SEQUENCE [LARGE SCALE GENOMIC DNA]</scope>
    <source>
        <strain evidence="1">APO3</strain>
    </source>
</reference>
<name>W4GTI0_APHAT</name>
<gene>
    <name evidence="1" type="ORF">H257_04788</name>
</gene>